<evidence type="ECO:0000313" key="8">
    <source>
        <dbReference type="WBParaSite" id="EVEC_0000938601-mRNA-1"/>
    </source>
</evidence>
<keyword evidence="3 5" id="KW-1133">Transmembrane helix</keyword>
<reference evidence="6 7" key="2">
    <citation type="submission" date="2018-10" db="EMBL/GenBank/DDBJ databases">
        <authorList>
            <consortium name="Pathogen Informatics"/>
        </authorList>
    </citation>
    <scope>NUCLEOTIDE SEQUENCE [LARGE SCALE GENOMIC DNA]</scope>
</reference>
<reference evidence="8" key="1">
    <citation type="submission" date="2017-02" db="UniProtKB">
        <authorList>
            <consortium name="WormBaseParasite"/>
        </authorList>
    </citation>
    <scope>IDENTIFICATION</scope>
</reference>
<gene>
    <name evidence="6" type="ORF">EVEC_LOCUS8796</name>
</gene>
<feature type="transmembrane region" description="Helical" evidence="5">
    <location>
        <begin position="293"/>
        <end position="314"/>
    </location>
</feature>
<feature type="transmembrane region" description="Helical" evidence="5">
    <location>
        <begin position="113"/>
        <end position="132"/>
    </location>
</feature>
<keyword evidence="2 5" id="KW-0812">Transmembrane</keyword>
<dbReference type="AlphaFoldDB" id="A0A0N4VF74"/>
<accession>A0A0N4VF74</accession>
<evidence type="ECO:0000256" key="2">
    <source>
        <dbReference type="ARBA" id="ARBA00022692"/>
    </source>
</evidence>
<evidence type="ECO:0000256" key="1">
    <source>
        <dbReference type="ARBA" id="ARBA00004141"/>
    </source>
</evidence>
<dbReference type="Proteomes" id="UP000274131">
    <property type="component" value="Unassembled WGS sequence"/>
</dbReference>
<evidence type="ECO:0000256" key="5">
    <source>
        <dbReference type="SAM" id="Phobius"/>
    </source>
</evidence>
<keyword evidence="7" id="KW-1185">Reference proteome</keyword>
<organism evidence="8">
    <name type="scientific">Enterobius vermicularis</name>
    <name type="common">Human pinworm</name>
    <dbReference type="NCBI Taxonomy" id="51028"/>
    <lineage>
        <taxon>Eukaryota</taxon>
        <taxon>Metazoa</taxon>
        <taxon>Ecdysozoa</taxon>
        <taxon>Nematoda</taxon>
        <taxon>Chromadorea</taxon>
        <taxon>Rhabditida</taxon>
        <taxon>Spirurina</taxon>
        <taxon>Oxyuridomorpha</taxon>
        <taxon>Oxyuroidea</taxon>
        <taxon>Oxyuridae</taxon>
        <taxon>Enterobius</taxon>
    </lineage>
</organism>
<dbReference type="GO" id="GO:0016020">
    <property type="term" value="C:membrane"/>
    <property type="evidence" value="ECO:0007669"/>
    <property type="project" value="UniProtKB-SubCell"/>
</dbReference>
<feature type="transmembrane region" description="Helical" evidence="5">
    <location>
        <begin position="164"/>
        <end position="184"/>
    </location>
</feature>
<feature type="transmembrane region" description="Helical" evidence="5">
    <location>
        <begin position="196"/>
        <end position="215"/>
    </location>
</feature>
<feature type="transmembrane region" description="Helical" evidence="5">
    <location>
        <begin position="221"/>
        <end position="247"/>
    </location>
</feature>
<evidence type="ECO:0000313" key="7">
    <source>
        <dbReference type="Proteomes" id="UP000274131"/>
    </source>
</evidence>
<feature type="transmembrane region" description="Helical" evidence="5">
    <location>
        <begin position="259"/>
        <end position="287"/>
    </location>
</feature>
<feature type="transmembrane region" description="Helical" evidence="5">
    <location>
        <begin position="72"/>
        <end position="93"/>
    </location>
</feature>
<dbReference type="InterPro" id="IPR050186">
    <property type="entry name" value="TPT_transporter"/>
</dbReference>
<proteinExistence type="predicted"/>
<sequence>MTVSDAAVKAVVCYETDLNVNWLSPLAYQLHCTSQKLPSDRIKDTVIYQSFLLLYGVTSLLAALLHRSVMSFYFFDFPVAVLIVQTVVLLSVLEFASIYLSLHATEGLVMPQFASVKAFLPIAVQIASVWLYRRSSLPPSLTAAVVGLSFGCCLTNLLDPVFDAWSIIYGIAAIAMQAGSLIIFQDLLQKISFSELLYYNCFNSFITLLVIDIVQDEIRDSVFFIFTSSTWSFVICLASVVVMGIAVQCFTIACLQNAGALALCVVGSVRSALQVYFAHFFAITIYYDLAPGFENFAGLVMTIVCGAILAYQFYQNRLNRPSQWPQTL</sequence>
<keyword evidence="4 5" id="KW-0472">Membrane</keyword>
<comment type="subcellular location">
    <subcellularLocation>
        <location evidence="1">Membrane</location>
        <topology evidence="1">Multi-pass membrane protein</topology>
    </subcellularLocation>
</comment>
<dbReference type="EMBL" id="UXUI01009614">
    <property type="protein sequence ID" value="VDD94045.1"/>
    <property type="molecule type" value="Genomic_DNA"/>
</dbReference>
<evidence type="ECO:0000313" key="6">
    <source>
        <dbReference type="EMBL" id="VDD94045.1"/>
    </source>
</evidence>
<feature type="transmembrane region" description="Helical" evidence="5">
    <location>
        <begin position="46"/>
        <end position="65"/>
    </location>
</feature>
<protein>
    <submittedName>
        <fullName evidence="8">TPT domain-containing protein</fullName>
    </submittedName>
</protein>
<dbReference type="PANTHER" id="PTHR11132">
    <property type="entry name" value="SOLUTE CARRIER FAMILY 35"/>
    <property type="match status" value="1"/>
</dbReference>
<name>A0A0N4VF74_ENTVE</name>
<dbReference type="WBParaSite" id="EVEC_0000938601-mRNA-1">
    <property type="protein sequence ID" value="EVEC_0000938601-mRNA-1"/>
    <property type="gene ID" value="EVEC_0000938601"/>
</dbReference>
<feature type="transmembrane region" description="Helical" evidence="5">
    <location>
        <begin position="139"/>
        <end position="158"/>
    </location>
</feature>
<evidence type="ECO:0000256" key="4">
    <source>
        <dbReference type="ARBA" id="ARBA00023136"/>
    </source>
</evidence>
<dbReference type="STRING" id="51028.A0A0N4VF74"/>
<evidence type="ECO:0000256" key="3">
    <source>
        <dbReference type="ARBA" id="ARBA00022989"/>
    </source>
</evidence>
<dbReference type="OrthoDB" id="417037at2759"/>